<gene>
    <name evidence="1" type="ORF">C1I93_28490</name>
</gene>
<dbReference type="OrthoDB" id="4883520at2"/>
<evidence type="ECO:0000313" key="1">
    <source>
        <dbReference type="EMBL" id="PZF85547.1"/>
    </source>
</evidence>
<reference evidence="1 2" key="1">
    <citation type="submission" date="2018-01" db="EMBL/GenBank/DDBJ databases">
        <title>Draft genome sequence of Jishengella endophytica.</title>
        <authorList>
            <person name="Sahin N."/>
            <person name="Ay H."/>
            <person name="Saygin H."/>
        </authorList>
    </citation>
    <scope>NUCLEOTIDE SEQUENCE [LARGE SCALE GENOMIC DNA]</scope>
    <source>
        <strain evidence="1 2">DSM 45430</strain>
    </source>
</reference>
<keyword evidence="2" id="KW-1185">Reference proteome</keyword>
<dbReference type="Gene3D" id="6.10.250.660">
    <property type="match status" value="1"/>
</dbReference>
<dbReference type="AlphaFoldDB" id="A0A2W2CB96"/>
<keyword evidence="1" id="KW-0131">Cell cycle</keyword>
<dbReference type="RefSeq" id="WP_111246354.1">
    <property type="nucleotide sequence ID" value="NZ_AP023358.1"/>
</dbReference>
<sequence length="80" mass="9394">MINSSEQRPLPQQVRAITFTTIRPRGLDPVQVYDYLNQVADELERLRRELTTANTEAERLRRALRRWQSHQAGHPHYPSG</sequence>
<dbReference type="Proteomes" id="UP000248627">
    <property type="component" value="Unassembled WGS sequence"/>
</dbReference>
<dbReference type="InterPro" id="IPR019933">
    <property type="entry name" value="DivIVA_domain"/>
</dbReference>
<dbReference type="GO" id="GO:0051301">
    <property type="term" value="P:cell division"/>
    <property type="evidence" value="ECO:0007669"/>
    <property type="project" value="UniProtKB-KW"/>
</dbReference>
<dbReference type="NCBIfam" id="TIGR03544">
    <property type="entry name" value="DivI1A_domain"/>
    <property type="match status" value="1"/>
</dbReference>
<proteinExistence type="predicted"/>
<dbReference type="EMBL" id="POTX01000342">
    <property type="protein sequence ID" value="PZF85547.1"/>
    <property type="molecule type" value="Genomic_DNA"/>
</dbReference>
<keyword evidence="1" id="KW-0132">Cell division</keyword>
<name>A0A2W2CB96_9ACTN</name>
<organism evidence="1 2">
    <name type="scientific">Micromonospora endophytica</name>
    <dbReference type="NCBI Taxonomy" id="515350"/>
    <lineage>
        <taxon>Bacteria</taxon>
        <taxon>Bacillati</taxon>
        <taxon>Actinomycetota</taxon>
        <taxon>Actinomycetes</taxon>
        <taxon>Micromonosporales</taxon>
        <taxon>Micromonosporaceae</taxon>
        <taxon>Micromonospora</taxon>
    </lineage>
</organism>
<comment type="caution">
    <text evidence="1">The sequence shown here is derived from an EMBL/GenBank/DDBJ whole genome shotgun (WGS) entry which is preliminary data.</text>
</comment>
<evidence type="ECO:0000313" key="2">
    <source>
        <dbReference type="Proteomes" id="UP000248627"/>
    </source>
</evidence>
<protein>
    <submittedName>
        <fullName evidence="1">Cell division protein DivIVA</fullName>
    </submittedName>
</protein>
<accession>A0A2W2CB96</accession>